<protein>
    <submittedName>
        <fullName evidence="1">Uncharacterized protein</fullName>
    </submittedName>
</protein>
<dbReference type="RefSeq" id="WP_029493388.1">
    <property type="nucleotide sequence ID" value="NZ_ATKF01000072.1"/>
</dbReference>
<sequence>MKSKIIKILLFLFIGLECLAITNREKIEKDLKRLNIDNASTIAQTILMNEKMGVEGLSGEEMKVYLKDLKKLADENPKNFYLSFPIARYYLEFENDIEEVKKNRKYFDNYIDNVFQDEEKYVLNISYYEKIGDREKAKKYYDEFIKKYANKWTGKIILAGYETNQEKAKKYVKEGLELLKRDIKNGNKDEVTDEEFFAIQNVYDNIMIQEILEKNQYQKVIDYYLDNMANKDYYTQGVLIKYSNRLAAQLYFVIEINQKYLNKNKENIKKIRSSKVYKELERIGKIINTSTTKM</sequence>
<evidence type="ECO:0000313" key="2">
    <source>
        <dbReference type="Proteomes" id="UP000063275"/>
    </source>
</evidence>
<organism evidence="1">
    <name type="scientific">Fusobacterium hwasookii ChDC F174</name>
    <dbReference type="NCBI Taxonomy" id="1307442"/>
    <lineage>
        <taxon>Bacteria</taxon>
        <taxon>Fusobacteriati</taxon>
        <taxon>Fusobacteriota</taxon>
        <taxon>Fusobacteriia</taxon>
        <taxon>Fusobacteriales</taxon>
        <taxon>Fusobacteriaceae</taxon>
        <taxon>Fusobacterium</taxon>
    </lineage>
</organism>
<dbReference type="AlphaFoldDB" id="A0A0S2ZLY8"/>
<gene>
    <name evidence="1" type="ORF">RN87_05200</name>
</gene>
<name>A0A0S2ZLY8_9FUSO</name>
<dbReference type="KEGG" id="fhw:RN87_05200"/>
<dbReference type="Proteomes" id="UP000063275">
    <property type="component" value="Chromosome"/>
</dbReference>
<reference evidence="1 2" key="1">
    <citation type="submission" date="2015-11" db="EMBL/GenBank/DDBJ databases">
        <authorList>
            <person name="Zhang Y."/>
            <person name="Guo Z."/>
        </authorList>
    </citation>
    <scope>NUCLEOTIDE SEQUENCE [LARGE SCALE GENOMIC DNA]</scope>
    <source>
        <strain evidence="1 2">ChDC F174</strain>
    </source>
</reference>
<dbReference type="OrthoDB" id="86733at2"/>
<dbReference type="EMBL" id="CP013331">
    <property type="protein sequence ID" value="ALQ39931.1"/>
    <property type="molecule type" value="Genomic_DNA"/>
</dbReference>
<proteinExistence type="predicted"/>
<accession>A0A0S2ZLY8</accession>
<evidence type="ECO:0000313" key="1">
    <source>
        <dbReference type="EMBL" id="ALQ39931.1"/>
    </source>
</evidence>